<evidence type="ECO:0000313" key="2">
    <source>
        <dbReference type="EMBL" id="KAK1132606.1"/>
    </source>
</evidence>
<dbReference type="Proteomes" id="UP001177670">
    <property type="component" value="Unassembled WGS sequence"/>
</dbReference>
<proteinExistence type="predicted"/>
<reference evidence="2" key="1">
    <citation type="submission" date="2021-10" db="EMBL/GenBank/DDBJ databases">
        <title>Melipona bicolor Genome sequencing and assembly.</title>
        <authorList>
            <person name="Araujo N.S."/>
            <person name="Arias M.C."/>
        </authorList>
    </citation>
    <scope>NUCLEOTIDE SEQUENCE</scope>
    <source>
        <strain evidence="2">USP_2M_L1-L4_2017</strain>
        <tissue evidence="2">Whole body</tissue>
    </source>
</reference>
<sequence>MKESRHQRTKPRFFEDKRSESSSSTTAEPVTERTRHGSCRVHTWNTVRYRPERTIRRRFCCVNMQALLDTEAYQVGLWAGEGDHDAVKSPCTYCRRSILNTRCVDPIACVFGPIFDHDHEGAQDTTTSRISL</sequence>
<name>A0AA40G8V3_9HYME</name>
<protein>
    <submittedName>
        <fullName evidence="2">Uncharacterized protein</fullName>
    </submittedName>
</protein>
<organism evidence="2 3">
    <name type="scientific">Melipona bicolor</name>
    <dbReference type="NCBI Taxonomy" id="60889"/>
    <lineage>
        <taxon>Eukaryota</taxon>
        <taxon>Metazoa</taxon>
        <taxon>Ecdysozoa</taxon>
        <taxon>Arthropoda</taxon>
        <taxon>Hexapoda</taxon>
        <taxon>Insecta</taxon>
        <taxon>Pterygota</taxon>
        <taxon>Neoptera</taxon>
        <taxon>Endopterygota</taxon>
        <taxon>Hymenoptera</taxon>
        <taxon>Apocrita</taxon>
        <taxon>Aculeata</taxon>
        <taxon>Apoidea</taxon>
        <taxon>Anthophila</taxon>
        <taxon>Apidae</taxon>
        <taxon>Melipona</taxon>
    </lineage>
</organism>
<keyword evidence="3" id="KW-1185">Reference proteome</keyword>
<dbReference type="AlphaFoldDB" id="A0AA40G8V3"/>
<evidence type="ECO:0000256" key="1">
    <source>
        <dbReference type="SAM" id="MobiDB-lite"/>
    </source>
</evidence>
<accession>A0AA40G8V3</accession>
<dbReference type="EMBL" id="JAHYIQ010000004">
    <property type="protein sequence ID" value="KAK1132606.1"/>
    <property type="molecule type" value="Genomic_DNA"/>
</dbReference>
<comment type="caution">
    <text evidence="2">The sequence shown here is derived from an EMBL/GenBank/DDBJ whole genome shotgun (WGS) entry which is preliminary data.</text>
</comment>
<feature type="region of interest" description="Disordered" evidence="1">
    <location>
        <begin position="1"/>
        <end position="35"/>
    </location>
</feature>
<feature type="compositionally biased region" description="Basic and acidic residues" evidence="1">
    <location>
        <begin position="1"/>
        <end position="20"/>
    </location>
</feature>
<gene>
    <name evidence="2" type="ORF">K0M31_013991</name>
</gene>
<evidence type="ECO:0000313" key="3">
    <source>
        <dbReference type="Proteomes" id="UP001177670"/>
    </source>
</evidence>